<evidence type="ECO:0000313" key="1">
    <source>
        <dbReference type="EMBL" id="MBK1897572.1"/>
    </source>
</evidence>
<protein>
    <submittedName>
        <fullName evidence="1">Uncharacterized protein</fullName>
    </submittedName>
</protein>
<reference evidence="2" key="1">
    <citation type="submission" date="2021-01" db="EMBL/GenBank/DDBJ databases">
        <title>Genome public.</title>
        <authorList>
            <person name="Liu C."/>
            <person name="Sun Q."/>
        </authorList>
    </citation>
    <scope>NUCLEOTIDE SEQUENCE [LARGE SCALE GENOMIC DNA]</scope>
    <source>
        <strain evidence="2">YIM B02567</strain>
    </source>
</reference>
<gene>
    <name evidence="1" type="ORF">JHL15_17535</name>
</gene>
<dbReference type="Proteomes" id="UP000628669">
    <property type="component" value="Unassembled WGS sequence"/>
</dbReference>
<sequence>MSRKVNEIQKVCKELKIDFKVLSKSESINIINKVFDKYKISKKSGHLAIYSDKSFSISTEDNEFTYSINLDDEPVYVFFDQDNYERDQVTLIGNGQKLGMIMENSFGIEYFVTNTDFTYVLSVNWYVIEGIGSVVSWMKNLVREK</sequence>
<dbReference type="RefSeq" id="WP_200247872.1">
    <property type="nucleotide sequence ID" value="NZ_JAENHK010000010.1"/>
</dbReference>
<accession>A0ABS1FYQ0</accession>
<dbReference type="EMBL" id="JAENHK010000010">
    <property type="protein sequence ID" value="MBK1897572.1"/>
    <property type="molecule type" value="Genomic_DNA"/>
</dbReference>
<name>A0ABS1FYQ0_9FLAO</name>
<comment type="caution">
    <text evidence="1">The sequence shown here is derived from an EMBL/GenBank/DDBJ whole genome shotgun (WGS) entry which is preliminary data.</text>
</comment>
<evidence type="ECO:0000313" key="2">
    <source>
        <dbReference type="Proteomes" id="UP000628669"/>
    </source>
</evidence>
<organism evidence="1 2">
    <name type="scientific">Chryseobacterium paridis</name>
    <dbReference type="NCBI Taxonomy" id="2800328"/>
    <lineage>
        <taxon>Bacteria</taxon>
        <taxon>Pseudomonadati</taxon>
        <taxon>Bacteroidota</taxon>
        <taxon>Flavobacteriia</taxon>
        <taxon>Flavobacteriales</taxon>
        <taxon>Weeksellaceae</taxon>
        <taxon>Chryseobacterium group</taxon>
        <taxon>Chryseobacterium</taxon>
    </lineage>
</organism>
<proteinExistence type="predicted"/>
<keyword evidence="2" id="KW-1185">Reference proteome</keyword>